<accession>A0A1G8SWH1</accession>
<evidence type="ECO:0008006" key="4">
    <source>
        <dbReference type="Google" id="ProtNLM"/>
    </source>
</evidence>
<protein>
    <recommendedName>
        <fullName evidence="4">DUF2568 domain-containing protein</fullName>
    </recommendedName>
</protein>
<keyword evidence="1" id="KW-0472">Membrane</keyword>
<dbReference type="AlphaFoldDB" id="A0A1G8SWH1"/>
<feature type="transmembrane region" description="Helical" evidence="1">
    <location>
        <begin position="7"/>
        <end position="29"/>
    </location>
</feature>
<keyword evidence="1" id="KW-1133">Transmembrane helix</keyword>
<reference evidence="2 3" key="1">
    <citation type="submission" date="2016-10" db="EMBL/GenBank/DDBJ databases">
        <authorList>
            <person name="de Groot N.N."/>
        </authorList>
    </citation>
    <scope>NUCLEOTIDE SEQUENCE [LARGE SCALE GENOMIC DNA]</scope>
    <source>
        <strain evidence="2 3">CGMCC 4.5681</strain>
    </source>
</reference>
<organism evidence="2 3">
    <name type="scientific">Nonomuraea maritima</name>
    <dbReference type="NCBI Taxonomy" id="683260"/>
    <lineage>
        <taxon>Bacteria</taxon>
        <taxon>Bacillati</taxon>
        <taxon>Actinomycetota</taxon>
        <taxon>Actinomycetes</taxon>
        <taxon>Streptosporangiales</taxon>
        <taxon>Streptosporangiaceae</taxon>
        <taxon>Nonomuraea</taxon>
    </lineage>
</organism>
<name>A0A1G8SWH1_9ACTN</name>
<dbReference type="EMBL" id="FNFB01000001">
    <property type="protein sequence ID" value="SDJ33599.1"/>
    <property type="molecule type" value="Genomic_DNA"/>
</dbReference>
<feature type="transmembrane region" description="Helical" evidence="1">
    <location>
        <begin position="97"/>
        <end position="114"/>
    </location>
</feature>
<feature type="transmembrane region" description="Helical" evidence="1">
    <location>
        <begin position="35"/>
        <end position="58"/>
    </location>
</feature>
<dbReference type="Pfam" id="PF10823">
    <property type="entry name" value="DUF2568"/>
    <property type="match status" value="1"/>
</dbReference>
<dbReference type="OrthoDB" id="4337111at2"/>
<dbReference type="RefSeq" id="WP_090759021.1">
    <property type="nucleotide sequence ID" value="NZ_FNFB01000001.1"/>
</dbReference>
<feature type="transmembrane region" description="Helical" evidence="1">
    <location>
        <begin position="70"/>
        <end position="91"/>
    </location>
</feature>
<gene>
    <name evidence="2" type="ORF">SAMN05421874_101477</name>
</gene>
<keyword evidence="1" id="KW-0812">Transmembrane</keyword>
<proteinExistence type="predicted"/>
<dbReference type="Proteomes" id="UP000198683">
    <property type="component" value="Unassembled WGS sequence"/>
</dbReference>
<evidence type="ECO:0000313" key="3">
    <source>
        <dbReference type="Proteomes" id="UP000198683"/>
    </source>
</evidence>
<evidence type="ECO:0000256" key="1">
    <source>
        <dbReference type="SAM" id="Phobius"/>
    </source>
</evidence>
<dbReference type="InterPro" id="IPR021214">
    <property type="entry name" value="DUF2568"/>
</dbReference>
<evidence type="ECO:0000313" key="2">
    <source>
        <dbReference type="EMBL" id="SDJ33599.1"/>
    </source>
</evidence>
<sequence length="117" mass="12162">MLAAAKNLNALLMFVLEVAVLASVGYWGFTVSSNWGLKLLAGLGAPTLFITVWALFAAGGGENAIYPLTGLARAALEIIWFGGGALALYAAGRTVPAVVLAALFVVNAVLRIIWKTV</sequence>
<keyword evidence="3" id="KW-1185">Reference proteome</keyword>
<dbReference type="STRING" id="683260.SAMN05421874_101477"/>